<evidence type="ECO:0000313" key="6">
    <source>
        <dbReference type="EMBL" id="MDK2127266.1"/>
    </source>
</evidence>
<dbReference type="EMBL" id="JARRAF010000312">
    <property type="protein sequence ID" value="MDK2127269.1"/>
    <property type="molecule type" value="Genomic_DNA"/>
</dbReference>
<dbReference type="PANTHER" id="PTHR43289">
    <property type="entry name" value="MITOGEN-ACTIVATED PROTEIN KINASE KINASE KINASE 20-RELATED"/>
    <property type="match status" value="1"/>
</dbReference>
<reference evidence="6" key="1">
    <citation type="submission" date="2023-03" db="EMBL/GenBank/DDBJ databases">
        <title>Chitinimonas shenzhenensis gen. nov., sp. nov., a novel member of family Burkholderiaceae isolated from activated sludge collected in Shen Zhen, China.</title>
        <authorList>
            <person name="Wang X."/>
        </authorList>
    </citation>
    <scope>NUCLEOTIDE SEQUENCE</scope>
    <source>
        <strain evidence="6">DQS-5</strain>
    </source>
</reference>
<dbReference type="PROSITE" id="PS50011">
    <property type="entry name" value="PROTEIN_KINASE_DOM"/>
    <property type="match status" value="1"/>
</dbReference>
<dbReference type="InterPro" id="IPR011009">
    <property type="entry name" value="Kinase-like_dom_sf"/>
</dbReference>
<evidence type="ECO:0000313" key="7">
    <source>
        <dbReference type="EMBL" id="MDK2127269.1"/>
    </source>
</evidence>
<keyword evidence="1" id="KW-0808">Transferase</keyword>
<dbReference type="SUPFAM" id="SSF56112">
    <property type="entry name" value="Protein kinase-like (PK-like)"/>
    <property type="match status" value="1"/>
</dbReference>
<dbReference type="InterPro" id="IPR000719">
    <property type="entry name" value="Prot_kinase_dom"/>
</dbReference>
<proteinExistence type="predicted"/>
<organism evidence="6 8">
    <name type="scientific">Parachitinimonas caeni</name>
    <dbReference type="NCBI Taxonomy" id="3031301"/>
    <lineage>
        <taxon>Bacteria</taxon>
        <taxon>Pseudomonadati</taxon>
        <taxon>Pseudomonadota</taxon>
        <taxon>Betaproteobacteria</taxon>
        <taxon>Neisseriales</taxon>
        <taxon>Chitinibacteraceae</taxon>
        <taxon>Parachitinimonas</taxon>
    </lineage>
</organism>
<gene>
    <name evidence="6" type="ORF">PZA18_24830</name>
    <name evidence="7" type="ORF">PZA18_24845</name>
</gene>
<accession>A0ABT7E4L9</accession>
<comment type="caution">
    <text evidence="6">The sequence shown here is derived from an EMBL/GenBank/DDBJ whole genome shotgun (WGS) entry which is preliminary data.</text>
</comment>
<dbReference type="EMBL" id="JARRAF010000309">
    <property type="protein sequence ID" value="MDK2127266.1"/>
    <property type="molecule type" value="Genomic_DNA"/>
</dbReference>
<evidence type="ECO:0000256" key="2">
    <source>
        <dbReference type="ARBA" id="ARBA00022741"/>
    </source>
</evidence>
<feature type="non-terminal residue" evidence="6">
    <location>
        <position position="84"/>
    </location>
</feature>
<keyword evidence="4" id="KW-0067">ATP-binding</keyword>
<dbReference type="InterPro" id="IPR008271">
    <property type="entry name" value="Ser/Thr_kinase_AS"/>
</dbReference>
<dbReference type="Gene3D" id="1.10.510.10">
    <property type="entry name" value="Transferase(Phosphotransferase) domain 1"/>
    <property type="match status" value="1"/>
</dbReference>
<evidence type="ECO:0000256" key="4">
    <source>
        <dbReference type="ARBA" id="ARBA00022840"/>
    </source>
</evidence>
<name>A0ABT7E4L9_9NEIS</name>
<dbReference type="Pfam" id="PF00069">
    <property type="entry name" value="Pkinase"/>
    <property type="match status" value="1"/>
</dbReference>
<feature type="domain" description="Protein kinase" evidence="5">
    <location>
        <begin position="1"/>
        <end position="84"/>
    </location>
</feature>
<keyword evidence="2" id="KW-0547">Nucleotide-binding</keyword>
<evidence type="ECO:0000313" key="8">
    <source>
        <dbReference type="Proteomes" id="UP001172778"/>
    </source>
</evidence>
<dbReference type="PROSITE" id="PS00108">
    <property type="entry name" value="PROTEIN_KINASE_ST"/>
    <property type="match status" value="1"/>
</dbReference>
<sequence length="84" mass="9160">VIHKDLKPANILIRPQGEGWQAMLADFGSGRLSDPARLIELGISDLGLQGPQTLHRDVVQGTALYIAPEILRAQPSTERSDIYA</sequence>
<keyword evidence="3" id="KW-0418">Kinase</keyword>
<dbReference type="RefSeq" id="WP_407951224.1">
    <property type="nucleotide sequence ID" value="NZ_JARRAF010000309.1"/>
</dbReference>
<evidence type="ECO:0000256" key="3">
    <source>
        <dbReference type="ARBA" id="ARBA00022777"/>
    </source>
</evidence>
<feature type="non-terminal residue" evidence="6">
    <location>
        <position position="1"/>
    </location>
</feature>
<dbReference type="Proteomes" id="UP001172778">
    <property type="component" value="Unassembled WGS sequence"/>
</dbReference>
<dbReference type="PANTHER" id="PTHR43289:SF33">
    <property type="entry name" value="SERINE_THREONINE KINASE 31"/>
    <property type="match status" value="1"/>
</dbReference>
<evidence type="ECO:0000259" key="5">
    <source>
        <dbReference type="PROSITE" id="PS50011"/>
    </source>
</evidence>
<evidence type="ECO:0000256" key="1">
    <source>
        <dbReference type="ARBA" id="ARBA00022679"/>
    </source>
</evidence>
<protein>
    <recommendedName>
        <fullName evidence="5">Protein kinase domain-containing protein</fullName>
    </recommendedName>
</protein>
<keyword evidence="8" id="KW-1185">Reference proteome</keyword>